<proteinExistence type="inferred from homology"/>
<dbReference type="GO" id="GO:0016491">
    <property type="term" value="F:oxidoreductase activity"/>
    <property type="evidence" value="ECO:0007669"/>
    <property type="project" value="UniProtKB-KW"/>
</dbReference>
<dbReference type="InterPro" id="IPR020904">
    <property type="entry name" value="Sc_DH/Rdtase_CS"/>
</dbReference>
<dbReference type="OrthoDB" id="9790785at2"/>
<dbReference type="SMART" id="SM00822">
    <property type="entry name" value="PKS_KR"/>
    <property type="match status" value="1"/>
</dbReference>
<keyword evidence="5" id="KW-1185">Reference proteome</keyword>
<dbReference type="PANTHER" id="PTHR42901:SF1">
    <property type="entry name" value="ALCOHOL DEHYDROGENASE"/>
    <property type="match status" value="1"/>
</dbReference>
<comment type="caution">
    <text evidence="4">The sequence shown here is derived from an EMBL/GenBank/DDBJ whole genome shotgun (WGS) entry which is preliminary data.</text>
</comment>
<evidence type="ECO:0000313" key="5">
    <source>
        <dbReference type="Proteomes" id="UP000029462"/>
    </source>
</evidence>
<gene>
    <name evidence="4" type="primary">yciK</name>
    <name evidence="4" type="ORF">EV102420_23_00770</name>
</gene>
<dbReference type="FunFam" id="3.40.50.720:FF:000250">
    <property type="entry name" value="YciK family oxidoreductase"/>
    <property type="match status" value="1"/>
</dbReference>
<evidence type="ECO:0000259" key="3">
    <source>
        <dbReference type="SMART" id="SM00822"/>
    </source>
</evidence>
<dbReference type="InterPro" id="IPR057326">
    <property type="entry name" value="KR_dom"/>
</dbReference>
<dbReference type="InterPro" id="IPR049572">
    <property type="entry name" value="YciK"/>
</dbReference>
<comment type="similarity">
    <text evidence="1">Belongs to the short-chain dehydrogenases/reductases (SDR) family.</text>
</comment>
<dbReference type="InterPro" id="IPR002347">
    <property type="entry name" value="SDR_fam"/>
</dbReference>
<name>A0A090V989_PSEVU</name>
<dbReference type="InterPro" id="IPR036291">
    <property type="entry name" value="NAD(P)-bd_dom_sf"/>
</dbReference>
<evidence type="ECO:0000313" key="4">
    <source>
        <dbReference type="EMBL" id="GAL59854.1"/>
    </source>
</evidence>
<dbReference type="CDD" id="cd05340">
    <property type="entry name" value="Ycik_SDR_c"/>
    <property type="match status" value="1"/>
</dbReference>
<dbReference type="PROSITE" id="PS00061">
    <property type="entry name" value="ADH_SHORT"/>
    <property type="match status" value="1"/>
</dbReference>
<dbReference type="Proteomes" id="UP000029462">
    <property type="component" value="Unassembled WGS sequence"/>
</dbReference>
<dbReference type="AlphaFoldDB" id="A0A090V989"/>
<dbReference type="SUPFAM" id="SSF51735">
    <property type="entry name" value="NAD(P)-binding Rossmann-fold domains"/>
    <property type="match status" value="1"/>
</dbReference>
<dbReference type="RefSeq" id="WP_042394319.1">
    <property type="nucleotide sequence ID" value="NZ_BBMZ01000023.1"/>
</dbReference>
<dbReference type="EMBL" id="BBMZ01000023">
    <property type="protein sequence ID" value="GAL59854.1"/>
    <property type="molecule type" value="Genomic_DNA"/>
</dbReference>
<protein>
    <submittedName>
        <fullName evidence="4">Putative oxidoreductase YciK</fullName>
    </submittedName>
</protein>
<accession>A0A090V989</accession>
<dbReference type="PANTHER" id="PTHR42901">
    <property type="entry name" value="ALCOHOL DEHYDROGENASE"/>
    <property type="match status" value="1"/>
</dbReference>
<dbReference type="eggNOG" id="COG1028">
    <property type="taxonomic scope" value="Bacteria"/>
</dbReference>
<dbReference type="NCBIfam" id="NF006509">
    <property type="entry name" value="PRK08945.1"/>
    <property type="match status" value="1"/>
</dbReference>
<reference evidence="4 5" key="1">
    <citation type="submission" date="2014-09" db="EMBL/GenBank/DDBJ databases">
        <title>Whole genome shotgun sequence of Escherichia vulneris NBRC 102420.</title>
        <authorList>
            <person name="Yoshida Y."/>
            <person name="Hosoyama A."/>
            <person name="Tsuchikane K."/>
            <person name="Ohji S."/>
            <person name="Ichikawa N."/>
            <person name="Kimura A."/>
            <person name="Yamazoe A."/>
            <person name="Ezaki T."/>
            <person name="Fujita N."/>
        </authorList>
    </citation>
    <scope>NUCLEOTIDE SEQUENCE [LARGE SCALE GENOMIC DNA]</scope>
    <source>
        <strain evidence="4 5">NBRC 102420</strain>
    </source>
</reference>
<evidence type="ECO:0000256" key="2">
    <source>
        <dbReference type="ARBA" id="ARBA00023002"/>
    </source>
</evidence>
<organism evidence="4 5">
    <name type="scientific">Pseudescherichia vulneris NBRC 102420</name>
    <dbReference type="NCBI Taxonomy" id="1115515"/>
    <lineage>
        <taxon>Bacteria</taxon>
        <taxon>Pseudomonadati</taxon>
        <taxon>Pseudomonadota</taxon>
        <taxon>Gammaproteobacteria</taxon>
        <taxon>Enterobacterales</taxon>
        <taxon>Enterobacteriaceae</taxon>
        <taxon>Pseudescherichia</taxon>
    </lineage>
</organism>
<dbReference type="STRING" id="1115515.EV102420_23_00770"/>
<evidence type="ECO:0000256" key="1">
    <source>
        <dbReference type="ARBA" id="ARBA00006484"/>
    </source>
</evidence>
<feature type="domain" description="Ketoreductase" evidence="3">
    <location>
        <begin position="13"/>
        <end position="199"/>
    </location>
</feature>
<dbReference type="Gene3D" id="3.40.50.720">
    <property type="entry name" value="NAD(P)-binding Rossmann-like Domain"/>
    <property type="match status" value="1"/>
</dbReference>
<dbReference type="PRINTS" id="PR00081">
    <property type="entry name" value="GDHRDH"/>
</dbReference>
<keyword evidence="2" id="KW-0560">Oxidoreductase</keyword>
<dbReference type="Pfam" id="PF00106">
    <property type="entry name" value="adh_short"/>
    <property type="match status" value="1"/>
</dbReference>
<sequence length="253" mass="27828">MHYQPKRDLLENRIILVTGASDGIGQEAALTYARYGAKVILLGRNEEKLRGVAQRIEQLGGKTARWYTLDLATCTPAQCQQLAAQIDAAVPRLDGVLHNAGMLGDICPMDQQKPEVWEQVMQINVNATFYLTQALLPLLLKSEAGSLVFTSSSVGRQGRASWGAYAVSKFATEGMMQVLAEEYQSKHLRVNCINPGGTRTKMRASAFPSEDPQNLKTPADIMPLYLWLMGDDSRRKTGMSFDAQPGRKPGIAQ</sequence>